<sequence length="103" mass="11504">MVLVGMIFAMSIPGLAVLLFALATGEKLLRWIRRRRGEHPVVGQAGLDEFTLMLYGTKLAEMDQRRTELMLRDEEEDGAPPNDRAIDLDSGAVRLTPRAARPE</sequence>
<dbReference type="HOGENOM" id="CLU_159908_0_0_11"/>
<keyword evidence="2" id="KW-1133">Transmembrane helix</keyword>
<dbReference type="EMBL" id="HE804045">
    <property type="protein sequence ID" value="CCH30483.1"/>
    <property type="molecule type" value="Genomic_DNA"/>
</dbReference>
<gene>
    <name evidence="3" type="ordered locus">BN6_31780</name>
</gene>
<evidence type="ECO:0000256" key="1">
    <source>
        <dbReference type="SAM" id="MobiDB-lite"/>
    </source>
</evidence>
<reference evidence="3 4" key="1">
    <citation type="journal article" date="2012" name="BMC Genomics">
        <title>Complete genome sequence of Saccharothrix espanaensis DSM 44229T and comparison to the other completely sequenced Pseudonocardiaceae.</title>
        <authorList>
            <person name="Strobel T."/>
            <person name="Al-Dilaimi A."/>
            <person name="Blom J."/>
            <person name="Gessner A."/>
            <person name="Kalinowski J."/>
            <person name="Luzhetska M."/>
            <person name="Puhler A."/>
            <person name="Szczepanowski R."/>
            <person name="Bechthold A."/>
            <person name="Ruckert C."/>
        </authorList>
    </citation>
    <scope>NUCLEOTIDE SEQUENCE [LARGE SCALE GENOMIC DNA]</scope>
    <source>
        <strain evidence="4">ATCC 51144 / DSM 44229 / JCM 9112 / NBRC 15066 / NRRL 15764</strain>
    </source>
</reference>
<dbReference type="Proteomes" id="UP000006281">
    <property type="component" value="Chromosome"/>
</dbReference>
<dbReference type="InterPro" id="IPR045684">
    <property type="entry name" value="DUF6191"/>
</dbReference>
<dbReference type="STRING" id="1179773.BN6_31780"/>
<protein>
    <submittedName>
        <fullName evidence="3">Putative secreted protein</fullName>
    </submittedName>
</protein>
<name>K0K1N1_SACES</name>
<evidence type="ECO:0000313" key="3">
    <source>
        <dbReference type="EMBL" id="CCH30483.1"/>
    </source>
</evidence>
<proteinExistence type="predicted"/>
<accession>K0K1N1</accession>
<evidence type="ECO:0000256" key="2">
    <source>
        <dbReference type="SAM" id="Phobius"/>
    </source>
</evidence>
<dbReference type="AlphaFoldDB" id="K0K1N1"/>
<organism evidence="3 4">
    <name type="scientific">Saccharothrix espanaensis (strain ATCC 51144 / DSM 44229 / JCM 9112 / NBRC 15066 / NRRL 15764)</name>
    <dbReference type="NCBI Taxonomy" id="1179773"/>
    <lineage>
        <taxon>Bacteria</taxon>
        <taxon>Bacillati</taxon>
        <taxon>Actinomycetota</taxon>
        <taxon>Actinomycetes</taxon>
        <taxon>Pseudonocardiales</taxon>
        <taxon>Pseudonocardiaceae</taxon>
        <taxon>Saccharothrix</taxon>
    </lineage>
</organism>
<keyword evidence="2" id="KW-0472">Membrane</keyword>
<keyword evidence="2" id="KW-0812">Transmembrane</keyword>
<feature type="transmembrane region" description="Helical" evidence="2">
    <location>
        <begin position="6"/>
        <end position="25"/>
    </location>
</feature>
<dbReference type="eggNOG" id="ENOG5030QHH">
    <property type="taxonomic scope" value="Bacteria"/>
</dbReference>
<dbReference type="Pfam" id="PF19690">
    <property type="entry name" value="DUF6191"/>
    <property type="match status" value="1"/>
</dbReference>
<dbReference type="PATRIC" id="fig|1179773.3.peg.3178"/>
<feature type="region of interest" description="Disordered" evidence="1">
    <location>
        <begin position="72"/>
        <end position="103"/>
    </location>
</feature>
<keyword evidence="4" id="KW-1185">Reference proteome</keyword>
<dbReference type="KEGG" id="sesp:BN6_31780"/>
<evidence type="ECO:0000313" key="4">
    <source>
        <dbReference type="Proteomes" id="UP000006281"/>
    </source>
</evidence>